<organism evidence="2 3">
    <name type="scientific">Robbsia betulipollinis</name>
    <dbReference type="NCBI Taxonomy" id="2981849"/>
    <lineage>
        <taxon>Bacteria</taxon>
        <taxon>Pseudomonadati</taxon>
        <taxon>Pseudomonadota</taxon>
        <taxon>Betaproteobacteria</taxon>
        <taxon>Burkholderiales</taxon>
        <taxon>Burkholderiaceae</taxon>
        <taxon>Robbsia</taxon>
    </lineage>
</organism>
<keyword evidence="1" id="KW-0472">Membrane</keyword>
<evidence type="ECO:0000313" key="2">
    <source>
        <dbReference type="EMBL" id="MCY0389702.1"/>
    </source>
</evidence>
<sequence length="130" mass="14439">MRGESLARRAGRAFVFLWFFLGGIGHFAMTHAFATIVPPSIPHPVAMVYVSGVCELLGAFGILLAPTRQLAGWGLILLTLAVTPANVYMWQHAALFPMVPPWLLLLRLPVQVALLVCIWWSTRPRAAHRR</sequence>
<evidence type="ECO:0008006" key="4">
    <source>
        <dbReference type="Google" id="ProtNLM"/>
    </source>
</evidence>
<dbReference type="RefSeq" id="WP_267849627.1">
    <property type="nucleotide sequence ID" value="NZ_JAPMXC010000011.1"/>
</dbReference>
<feature type="transmembrane region" description="Helical" evidence="1">
    <location>
        <begin position="72"/>
        <end position="90"/>
    </location>
</feature>
<evidence type="ECO:0000313" key="3">
    <source>
        <dbReference type="Proteomes" id="UP001082899"/>
    </source>
</evidence>
<keyword evidence="1" id="KW-1133">Transmembrane helix</keyword>
<keyword evidence="3" id="KW-1185">Reference proteome</keyword>
<evidence type="ECO:0000256" key="1">
    <source>
        <dbReference type="SAM" id="Phobius"/>
    </source>
</evidence>
<feature type="transmembrane region" description="Helical" evidence="1">
    <location>
        <begin position="46"/>
        <end position="65"/>
    </location>
</feature>
<reference evidence="2" key="1">
    <citation type="submission" date="2022-11" db="EMBL/GenBank/DDBJ databases">
        <title>Robbsia betulipollinis sp. nov., isolated from pollen of birch (Betula pendula).</title>
        <authorList>
            <person name="Shi H."/>
            <person name="Ambika Manirajan B."/>
            <person name="Ratering S."/>
            <person name="Geissler-Plaum R."/>
            <person name="Schnell S."/>
        </authorList>
    </citation>
    <scope>NUCLEOTIDE SEQUENCE</scope>
    <source>
        <strain evidence="2">Bb-Pol-6</strain>
    </source>
</reference>
<dbReference type="PANTHER" id="PTHR36974">
    <property type="entry name" value="MEMBRANE PROTEIN-RELATED"/>
    <property type="match status" value="1"/>
</dbReference>
<keyword evidence="1" id="KW-0812">Transmembrane</keyword>
<dbReference type="PANTHER" id="PTHR36974:SF1">
    <property type="entry name" value="DOXX FAMILY MEMBRANE PROTEIN"/>
    <property type="match status" value="1"/>
</dbReference>
<gene>
    <name evidence="2" type="ORF">OVY01_21390</name>
</gene>
<dbReference type="Proteomes" id="UP001082899">
    <property type="component" value="Unassembled WGS sequence"/>
</dbReference>
<name>A0ABT3ZTY9_9BURK</name>
<protein>
    <recommendedName>
        <fullName evidence="4">DoxX family protein</fullName>
    </recommendedName>
</protein>
<accession>A0ABT3ZTY9</accession>
<comment type="caution">
    <text evidence="2">The sequence shown here is derived from an EMBL/GenBank/DDBJ whole genome shotgun (WGS) entry which is preliminary data.</text>
</comment>
<feature type="transmembrane region" description="Helical" evidence="1">
    <location>
        <begin position="102"/>
        <end position="121"/>
    </location>
</feature>
<feature type="transmembrane region" description="Helical" evidence="1">
    <location>
        <begin position="12"/>
        <end position="34"/>
    </location>
</feature>
<dbReference type="EMBL" id="JAPMXC010000011">
    <property type="protein sequence ID" value="MCY0389702.1"/>
    <property type="molecule type" value="Genomic_DNA"/>
</dbReference>
<proteinExistence type="predicted"/>